<reference evidence="1 2" key="1">
    <citation type="submission" date="2022-02" db="EMBL/GenBank/DDBJ databases">
        <title>Genome sequence data of Kingella unionensis sp. nov. strain CICC 24913 (CCUG 75125).</title>
        <authorList>
            <person name="Xiao M."/>
        </authorList>
    </citation>
    <scope>NUCLEOTIDE SEQUENCE [LARGE SCALE GENOMIC DNA]</scope>
    <source>
        <strain evidence="1 2">CICC 24913</strain>
    </source>
</reference>
<evidence type="ECO:0000313" key="1">
    <source>
        <dbReference type="EMBL" id="MCG6504572.1"/>
    </source>
</evidence>
<protein>
    <submittedName>
        <fullName evidence="1">DUF2004 domain-containing protein</fullName>
    </submittedName>
</protein>
<gene>
    <name evidence="1" type="ORF">MB824_08690</name>
</gene>
<organism evidence="1 2">
    <name type="scientific">Kingella pumchi</name>
    <dbReference type="NCBI Taxonomy" id="2779506"/>
    <lineage>
        <taxon>Bacteria</taxon>
        <taxon>Pseudomonadati</taxon>
        <taxon>Pseudomonadota</taxon>
        <taxon>Betaproteobacteria</taxon>
        <taxon>Neisseriales</taxon>
        <taxon>Neisseriaceae</taxon>
        <taxon>Kingella</taxon>
    </lineage>
</organism>
<keyword evidence="2" id="KW-1185">Reference proteome</keyword>
<dbReference type="EMBL" id="JAKOOW010000032">
    <property type="protein sequence ID" value="MCG6504572.1"/>
    <property type="molecule type" value="Genomic_DNA"/>
</dbReference>
<sequence>MPAFNHPYFGLLDSDAIEDDVDVLWESEADVAGRSVEIQIWARQGAEADAAELDQFAERLQNLAELDRRARAALVRYLQDDGEYISLHREEMDGGDALPAEPAVFADAMTLYGIALWHQDPFGEGDALVLDYMIDPERSDQILAVSCTAAGDITGVNWES</sequence>
<dbReference type="Proteomes" id="UP001298424">
    <property type="component" value="Unassembled WGS sequence"/>
</dbReference>
<evidence type="ECO:0000313" key="2">
    <source>
        <dbReference type="Proteomes" id="UP001298424"/>
    </source>
</evidence>
<accession>A0ABS9NP71</accession>
<name>A0ABS9NP71_9NEIS</name>
<comment type="caution">
    <text evidence="1">The sequence shown here is derived from an EMBL/GenBank/DDBJ whole genome shotgun (WGS) entry which is preliminary data.</text>
</comment>
<proteinExistence type="predicted"/>
<dbReference type="RefSeq" id="WP_238748083.1">
    <property type="nucleotide sequence ID" value="NZ_JAKOOW010000032.1"/>
</dbReference>